<evidence type="ECO:0000313" key="2">
    <source>
        <dbReference type="EMBL" id="KAJ8260897.1"/>
    </source>
</evidence>
<dbReference type="EMBL" id="JAFJMO010000012">
    <property type="protein sequence ID" value="KAJ8260897.1"/>
    <property type="molecule type" value="Genomic_DNA"/>
</dbReference>
<evidence type="ECO:0000313" key="3">
    <source>
        <dbReference type="Proteomes" id="UP001152803"/>
    </source>
</evidence>
<keyword evidence="3" id="KW-1185">Reference proteome</keyword>
<organism evidence="2 3">
    <name type="scientific">Conger conger</name>
    <name type="common">Conger eel</name>
    <name type="synonym">Muraena conger</name>
    <dbReference type="NCBI Taxonomy" id="82655"/>
    <lineage>
        <taxon>Eukaryota</taxon>
        <taxon>Metazoa</taxon>
        <taxon>Chordata</taxon>
        <taxon>Craniata</taxon>
        <taxon>Vertebrata</taxon>
        <taxon>Euteleostomi</taxon>
        <taxon>Actinopterygii</taxon>
        <taxon>Neopterygii</taxon>
        <taxon>Teleostei</taxon>
        <taxon>Anguilliformes</taxon>
        <taxon>Congridae</taxon>
        <taxon>Conger</taxon>
    </lineage>
</organism>
<dbReference type="OrthoDB" id="8881252at2759"/>
<name>A0A9Q1HS22_CONCO</name>
<evidence type="ECO:0000259" key="1">
    <source>
        <dbReference type="PROSITE" id="PS51029"/>
    </source>
</evidence>
<reference evidence="2" key="1">
    <citation type="journal article" date="2023" name="Science">
        <title>Genome structures resolve the early diversification of teleost fishes.</title>
        <authorList>
            <person name="Parey E."/>
            <person name="Louis A."/>
            <person name="Montfort J."/>
            <person name="Bouchez O."/>
            <person name="Roques C."/>
            <person name="Iampietro C."/>
            <person name="Lluch J."/>
            <person name="Castinel A."/>
            <person name="Donnadieu C."/>
            <person name="Desvignes T."/>
            <person name="Floi Bucao C."/>
            <person name="Jouanno E."/>
            <person name="Wen M."/>
            <person name="Mejri S."/>
            <person name="Dirks R."/>
            <person name="Jansen H."/>
            <person name="Henkel C."/>
            <person name="Chen W.J."/>
            <person name="Zahm M."/>
            <person name="Cabau C."/>
            <person name="Klopp C."/>
            <person name="Thompson A.W."/>
            <person name="Robinson-Rechavi M."/>
            <person name="Braasch I."/>
            <person name="Lecointre G."/>
            <person name="Bobe J."/>
            <person name="Postlethwait J.H."/>
            <person name="Berthelot C."/>
            <person name="Roest Crollius H."/>
            <person name="Guiguen Y."/>
        </authorList>
    </citation>
    <scope>NUCLEOTIDE SEQUENCE</scope>
    <source>
        <strain evidence="2">Concon-B</strain>
    </source>
</reference>
<dbReference type="SMART" id="SM00595">
    <property type="entry name" value="MADF"/>
    <property type="match status" value="1"/>
</dbReference>
<dbReference type="PANTHER" id="PTHR21505:SF12">
    <property type="entry name" value="MADF DOMAIN-CONTAINING PROTEIN-RELATED"/>
    <property type="match status" value="1"/>
</dbReference>
<dbReference type="PROSITE" id="PS51029">
    <property type="entry name" value="MADF"/>
    <property type="match status" value="1"/>
</dbReference>
<dbReference type="Pfam" id="PF10545">
    <property type="entry name" value="MADF_DNA_bdg"/>
    <property type="match status" value="1"/>
</dbReference>
<dbReference type="Proteomes" id="UP001152803">
    <property type="component" value="Unassembled WGS sequence"/>
</dbReference>
<dbReference type="AlphaFoldDB" id="A0A9Q1HS22"/>
<protein>
    <recommendedName>
        <fullName evidence="1">MADF domain-containing protein</fullName>
    </recommendedName>
</protein>
<comment type="caution">
    <text evidence="2">The sequence shown here is derived from an EMBL/GenBank/DDBJ whole genome shotgun (WGS) entry which is preliminary data.</text>
</comment>
<proteinExistence type="predicted"/>
<gene>
    <name evidence="2" type="ORF">COCON_G00166200</name>
</gene>
<accession>A0A9Q1HS22</accession>
<feature type="domain" description="MADF" evidence="1">
    <location>
        <begin position="14"/>
        <end position="103"/>
    </location>
</feature>
<dbReference type="InterPro" id="IPR006578">
    <property type="entry name" value="MADF-dom"/>
</dbReference>
<dbReference type="PANTHER" id="PTHR21505">
    <property type="entry name" value="MADF DOMAIN-CONTAINING PROTEIN-RELATED"/>
    <property type="match status" value="1"/>
</dbReference>
<sequence>MEGKEFWTRPKVEQLCELWKTKASLYNPDHEYPDRWQKRRDSEEIAQHLGTTVRELLKKMKNLRTQYGRERRKTCFSLADNCDVSSSKWYLLSMLRFLDQSDASASSVETTDCTFHEIIVEVMDDVPDPPRSGQTVAVARKRMRPANEDVSDVGSGKERDALDIFGKFVASELRLMENVQMQRQARLRIQKVLLDVQLGSAVPTPLHHEYSMINTPSSN</sequence>